<evidence type="ECO:0000313" key="2">
    <source>
        <dbReference type="EMBL" id="VFS51035.1"/>
    </source>
</evidence>
<dbReference type="EMBL" id="CAADJA010000002">
    <property type="protein sequence ID" value="VFS51035.1"/>
    <property type="molecule type" value="Genomic_DNA"/>
</dbReference>
<evidence type="ECO:0000313" key="1">
    <source>
        <dbReference type="EMBL" id="PHI30967.1"/>
    </source>
</evidence>
<dbReference type="PROSITE" id="PS51257">
    <property type="entry name" value="PROKAR_LIPOPROTEIN"/>
    <property type="match status" value="1"/>
</dbReference>
<evidence type="ECO:0000313" key="3">
    <source>
        <dbReference type="Proteomes" id="UP000224974"/>
    </source>
</evidence>
<dbReference type="OrthoDB" id="6563958at2"/>
<dbReference type="RefSeq" id="WP_099044202.1">
    <property type="nucleotide sequence ID" value="NZ_CAADJA010000002.1"/>
</dbReference>
<gene>
    <name evidence="1" type="ORF">CRN84_17315</name>
    <name evidence="2" type="ORF">NCTC12282_04812</name>
</gene>
<dbReference type="EMBL" id="PDDX01000001">
    <property type="protein sequence ID" value="PHI30967.1"/>
    <property type="molecule type" value="Genomic_DNA"/>
</dbReference>
<evidence type="ECO:0000313" key="4">
    <source>
        <dbReference type="Proteomes" id="UP000373449"/>
    </source>
</evidence>
<dbReference type="Proteomes" id="UP000373449">
    <property type="component" value="Unassembled WGS sequence"/>
</dbReference>
<reference evidence="1" key="1">
    <citation type="submission" date="2017-09" db="EMBL/GenBank/DDBJ databases">
        <title>FDA dAtabase for Regulatory Grade micrObial Sequences (FDA-ARGOS): Supporting development and validation of Infectious Disease Dx tests.</title>
        <authorList>
            <person name="Minogue T."/>
            <person name="Wolcott M."/>
            <person name="Wasieloski L."/>
            <person name="Aguilar W."/>
            <person name="Moore D."/>
            <person name="Tallon L.J."/>
            <person name="Sadzewicz L."/>
            <person name="Ott S."/>
            <person name="Zhao X."/>
            <person name="Nagaraj S."/>
            <person name="Vavikolanu K."/>
            <person name="Aluvathingal J."/>
            <person name="Nadendla S."/>
            <person name="Sichtig H."/>
        </authorList>
    </citation>
    <scope>NUCLEOTIDE SEQUENCE</scope>
    <source>
        <strain evidence="1">FDAARGOS_387</strain>
    </source>
</reference>
<accession>A0A2C6DP25</accession>
<protein>
    <submittedName>
        <fullName evidence="1">Uncharacterized protein</fullName>
    </submittedName>
</protein>
<keyword evidence="3" id="KW-1185">Reference proteome</keyword>
<dbReference type="Proteomes" id="UP000224974">
    <property type="component" value="Unassembled WGS sequence"/>
</dbReference>
<name>A0A2C6DP25_9GAMM</name>
<organism evidence="1 3">
    <name type="scientific">Budvicia aquatica</name>
    <dbReference type="NCBI Taxonomy" id="82979"/>
    <lineage>
        <taxon>Bacteria</taxon>
        <taxon>Pseudomonadati</taxon>
        <taxon>Pseudomonadota</taxon>
        <taxon>Gammaproteobacteria</taxon>
        <taxon>Enterobacterales</taxon>
        <taxon>Budviciaceae</taxon>
        <taxon>Budvicia</taxon>
    </lineage>
</organism>
<proteinExistence type="predicted"/>
<dbReference type="AlphaFoldDB" id="A0A2C6DP25"/>
<reference evidence="2 4" key="3">
    <citation type="submission" date="2019-03" db="EMBL/GenBank/DDBJ databases">
        <authorList>
            <consortium name="Pathogen Informatics"/>
        </authorList>
    </citation>
    <scope>NUCLEOTIDE SEQUENCE [LARGE SCALE GENOMIC DNA]</scope>
    <source>
        <strain evidence="2 4">NCTC12282</strain>
    </source>
</reference>
<sequence>MNIIDRFFRIVLTIILTITLASCDSGNINKVKDSVFYDIDTSMTIGKAFSTRTDCERGKWSEEKDARGRSIVTYTCSLPERYLEHVNDITFSSLDRTFTIMTNYIASRMKVIESSSLIMDKYRKKLIDLEQANKDKNKLLTLEKVDAYTKWMVTDSGGVELVSSEIASHYGNKTVTIKFNQPKEAVALAYADFREDRIPTMYINAMKKSVQKDYDAFVSSISNNERL</sequence>
<reference evidence="3" key="2">
    <citation type="submission" date="2017-09" db="EMBL/GenBank/DDBJ databases">
        <title>FDA dAtabase for Regulatory Grade micrObial Sequences (FDA-ARGOS): Supporting development and validation of Infectious Disease Dx tests.</title>
        <authorList>
            <person name="Minogue T."/>
            <person name="Wolcott M."/>
            <person name="Wasieloski L."/>
            <person name="Aguilar W."/>
            <person name="Moore D."/>
            <person name="Tallon L."/>
            <person name="Sadzewicz L."/>
            <person name="Ott S."/>
            <person name="Zhao X."/>
            <person name="Nagaraj S."/>
            <person name="Vavikolanu K."/>
            <person name="Aluvathingal J."/>
            <person name="Nadendla S."/>
            <person name="Sichtig H."/>
        </authorList>
    </citation>
    <scope>NUCLEOTIDE SEQUENCE [LARGE SCALE GENOMIC DNA]</scope>
    <source>
        <strain evidence="3">FDAARGOS_387</strain>
    </source>
</reference>